<gene>
    <name evidence="1" type="ORF">BJI67_05340</name>
</gene>
<sequence>MTRLAVIGIGSPFGGDRIAWSLIERLQHSRFASAGGMSFEVSDRPGPALLERLSGAERAILIDAVAGADEPAAWYAEDAFARLSAPLSGHAIGLAETLDLGRALGDLPALELLGLRLQPDGSAGPRACAAGLRLLIRRLRNLSG</sequence>
<accession>A0A1D8K6P4</accession>
<keyword evidence="2" id="KW-1185">Reference proteome</keyword>
<name>A0A1D8K6P4_9GAMM</name>
<dbReference type="InterPro" id="IPR023430">
    <property type="entry name" value="Pept_HybD-like_dom_sf"/>
</dbReference>
<evidence type="ECO:0008006" key="3">
    <source>
        <dbReference type="Google" id="ProtNLM"/>
    </source>
</evidence>
<dbReference type="AlphaFoldDB" id="A0A1D8K6P4"/>
<dbReference type="SUPFAM" id="SSF53163">
    <property type="entry name" value="HybD-like"/>
    <property type="match status" value="1"/>
</dbReference>
<proteinExistence type="predicted"/>
<dbReference type="KEGG" id="aaeo:BJI67_05340"/>
<reference evidence="1 2" key="1">
    <citation type="submission" date="2016-09" db="EMBL/GenBank/DDBJ databases">
        <title>Acidihalobacter prosperus V6 (DSM14174).</title>
        <authorList>
            <person name="Khaleque H.N."/>
            <person name="Ramsay J.P."/>
            <person name="Murphy R.J.T."/>
            <person name="Kaksonen A.H."/>
            <person name="Boxall N.J."/>
            <person name="Watkin E.L.J."/>
        </authorList>
    </citation>
    <scope>NUCLEOTIDE SEQUENCE [LARGE SCALE GENOMIC DNA]</scope>
    <source>
        <strain evidence="1 2">V6</strain>
    </source>
</reference>
<dbReference type="Gene3D" id="3.40.50.1450">
    <property type="entry name" value="HybD-like"/>
    <property type="match status" value="1"/>
</dbReference>
<evidence type="ECO:0000313" key="1">
    <source>
        <dbReference type="EMBL" id="AOV16570.1"/>
    </source>
</evidence>
<evidence type="ECO:0000313" key="2">
    <source>
        <dbReference type="Proteomes" id="UP000095342"/>
    </source>
</evidence>
<dbReference type="RefSeq" id="WP_070072161.1">
    <property type="nucleotide sequence ID" value="NZ_CP017448.1"/>
</dbReference>
<dbReference type="Proteomes" id="UP000095342">
    <property type="component" value="Chromosome"/>
</dbReference>
<dbReference type="EMBL" id="CP017448">
    <property type="protein sequence ID" value="AOV16570.1"/>
    <property type="molecule type" value="Genomic_DNA"/>
</dbReference>
<organism evidence="1 2">
    <name type="scientific">Acidihalobacter aeolianus</name>
    <dbReference type="NCBI Taxonomy" id="2792603"/>
    <lineage>
        <taxon>Bacteria</taxon>
        <taxon>Pseudomonadati</taxon>
        <taxon>Pseudomonadota</taxon>
        <taxon>Gammaproteobacteria</taxon>
        <taxon>Chromatiales</taxon>
        <taxon>Ectothiorhodospiraceae</taxon>
        <taxon>Acidihalobacter</taxon>
    </lineage>
</organism>
<protein>
    <recommendedName>
        <fullName evidence="3">Hydrogenase maturation protease</fullName>
    </recommendedName>
</protein>